<keyword evidence="5 12" id="KW-1133">Transmembrane helix</keyword>
<dbReference type="GO" id="GO:0005886">
    <property type="term" value="C:plasma membrane"/>
    <property type="evidence" value="ECO:0007669"/>
    <property type="project" value="UniProtKB-SubCell"/>
</dbReference>
<comment type="subcellular location">
    <subcellularLocation>
        <location evidence="1">Cell membrane</location>
        <topology evidence="1">Single-pass type I membrane protein</topology>
    </subcellularLocation>
</comment>
<feature type="chain" id="PRO_5019789648" description="Interleukin-17 receptor E" evidence="13">
    <location>
        <begin position="25"/>
        <end position="1097"/>
    </location>
</feature>
<evidence type="ECO:0000256" key="9">
    <source>
        <dbReference type="ARBA" id="ARBA00023198"/>
    </source>
</evidence>
<evidence type="ECO:0000259" key="14">
    <source>
        <dbReference type="PROSITE" id="PS51534"/>
    </source>
</evidence>
<dbReference type="InterPro" id="IPR027841">
    <property type="entry name" value="IL-17_rcpt_C/E_N"/>
</dbReference>
<dbReference type="AlphaFoldDB" id="A0A485MGH8"/>
<sequence>MGSPRLAALLPPLLLLIGLSASSGIGCPYLLHWSTHCLLASHMEDALTGRSAHIPCHTQLALPVSLKSWCAQLWLPACYLHLHLMSNPSDLQGGWIHFLVQKYKKSYKFRFCRRHKMPASAQRKLLNSCCLSEKGHHIAVPFPDISHKGSRSKRTQPSYAKAMEGLPRPSSQSHGGPEFSFELLPEARAIRVTIPPGPEVSVRLCHQWALECEELSSPFEAQKIVSGGHAVDLPYEFFLPCLCIEASYLQEDTVRCKKCPFQNWPEAYGSDFWKSVHFTDYSQHSQMVMALTLRCPLKLEASLCQRQGWHTLCEDLPNATARESQGWYVLEGVDLHPQLCFKFSFGNSSHVECPHGTAPSWNVSMDTQAQQLVLHFSSRMHATFSAAWSHPGLGQDSLVPPVYSISQTQGSSPVTLDLIIPFLKPGSCVLVWRSDVQFSWKHLLCPDVSHRHLGLLILALLALTTLSGIVLVLTRRRPLSGPSHARPVLLLHAAESEAQLRLVGALAELLRAALGGGCDVIVDLWEATRVARVGPLPWLWAARARVAQEQGTVLLLWSSADPSLAGGPDSGAAPLRALLRAAPRPLLLLAYFSRLCAKGDIPPPLRALPRYRLLRDLPRLLQALDALPSTEAVSWGRLGARPCLQGRLELCRRLEREAAKFCQLRLSRDRRHWEEPKGEEKFGGAADPELEESRNAFLQAQVVLSFQAYPTARCVLLEVQVPAALVQPGQSVGSVVFDCFEAALGAEVRIWSYTQPRYQKELNLTQHLPDCKGLEVRDSIQSCWALPWLNVSADGDDVHLVLDVSEDQRFGLSLYWNQVQGPTKPWWHRNLTGPQTITLNHTDLFPCLCIQDSYLCFMAPFKCHLLLEAFPYSSNCLFVLPWRCTQMHRFPSTETEATVHWLPWDHPCPGRQDRKQDTLGVVFRTLYFVPCKYISYINANSLGPLKDDMLLVETRDPHNNRSLCALEPSGCTPLLSRASTRAARLGAQLLQDLQSGQCLQLWDDDLRALWACSMDKYVHQRWALVWLACLLFVAVLFLLFLFRKDQVKGWLRLLKEDIRAGPEPPSLASFSYNNTHLGSQTRGTSEPTLFFLTWLLQ</sequence>
<evidence type="ECO:0000256" key="6">
    <source>
        <dbReference type="ARBA" id="ARBA00023136"/>
    </source>
</evidence>
<dbReference type="PROSITE" id="PS51534">
    <property type="entry name" value="SEFIR"/>
    <property type="match status" value="1"/>
</dbReference>
<gene>
    <name evidence="15" type="ORF">LYPA_23C004267</name>
</gene>
<reference evidence="15 16" key="1">
    <citation type="submission" date="2019-01" db="EMBL/GenBank/DDBJ databases">
        <authorList>
            <person name="Alioto T."/>
            <person name="Alioto T."/>
        </authorList>
    </citation>
    <scope>NUCLEOTIDE SEQUENCE [LARGE SCALE GENOMIC DNA]</scope>
</reference>
<keyword evidence="4 13" id="KW-0732">Signal</keyword>
<keyword evidence="6 12" id="KW-0472">Membrane</keyword>
<keyword evidence="7" id="KW-0675">Receptor</keyword>
<evidence type="ECO:0000256" key="12">
    <source>
        <dbReference type="SAM" id="Phobius"/>
    </source>
</evidence>
<dbReference type="Gene3D" id="3.40.50.11530">
    <property type="match status" value="1"/>
</dbReference>
<evidence type="ECO:0000256" key="4">
    <source>
        <dbReference type="ARBA" id="ARBA00022729"/>
    </source>
</evidence>
<keyword evidence="2" id="KW-1003">Cell membrane</keyword>
<feature type="domain" description="SEFIR" evidence="14">
    <location>
        <begin position="485"/>
        <end position="622"/>
    </location>
</feature>
<evidence type="ECO:0000256" key="5">
    <source>
        <dbReference type="ARBA" id="ARBA00022989"/>
    </source>
</evidence>
<feature type="signal peptide" evidence="13">
    <location>
        <begin position="1"/>
        <end position="24"/>
    </location>
</feature>
<keyword evidence="3 12" id="KW-0812">Transmembrane</keyword>
<evidence type="ECO:0000256" key="1">
    <source>
        <dbReference type="ARBA" id="ARBA00004251"/>
    </source>
</evidence>
<evidence type="ECO:0000256" key="11">
    <source>
        <dbReference type="SAM" id="MobiDB-lite"/>
    </source>
</evidence>
<dbReference type="EMBL" id="CAAGRJ010002172">
    <property type="protein sequence ID" value="VFV19980.1"/>
    <property type="molecule type" value="Genomic_DNA"/>
</dbReference>
<feature type="region of interest" description="Disordered" evidence="11">
    <location>
        <begin position="147"/>
        <end position="177"/>
    </location>
</feature>
<dbReference type="Pfam" id="PF08357">
    <property type="entry name" value="SEFIR"/>
    <property type="match status" value="1"/>
</dbReference>
<evidence type="ECO:0000256" key="8">
    <source>
        <dbReference type="ARBA" id="ARBA00023180"/>
    </source>
</evidence>
<evidence type="ECO:0000256" key="2">
    <source>
        <dbReference type="ARBA" id="ARBA00022475"/>
    </source>
</evidence>
<dbReference type="FunFam" id="3.40.50.11530:FF:000006">
    <property type="entry name" value="interleukin-17 receptor E isoform X2"/>
    <property type="match status" value="1"/>
</dbReference>
<dbReference type="PANTHER" id="PTHR15583">
    <property type="entry name" value="INTERLEUKIN-17 RECEPTOR"/>
    <property type="match status" value="1"/>
</dbReference>
<dbReference type="PROSITE" id="PS51257">
    <property type="entry name" value="PROKAR_LIPOPROTEIN"/>
    <property type="match status" value="1"/>
</dbReference>
<dbReference type="InterPro" id="IPR013568">
    <property type="entry name" value="SEFIR_dom"/>
</dbReference>
<keyword evidence="9" id="KW-0395">Inflammatory response</keyword>
<evidence type="ECO:0000256" key="3">
    <source>
        <dbReference type="ARBA" id="ARBA00022692"/>
    </source>
</evidence>
<dbReference type="GO" id="GO:0006954">
    <property type="term" value="P:inflammatory response"/>
    <property type="evidence" value="ECO:0007669"/>
    <property type="project" value="UniProtKB-KW"/>
</dbReference>
<dbReference type="Pfam" id="PF15037">
    <property type="entry name" value="IL17_R_N"/>
    <property type="match status" value="4"/>
</dbReference>
<dbReference type="PANTHER" id="PTHR15583:SF5">
    <property type="entry name" value="INTERLEUKIN-17 RECEPTOR E"/>
    <property type="match status" value="1"/>
</dbReference>
<accession>A0A485MGH8</accession>
<organism evidence="15 16">
    <name type="scientific">Lynx pardinus</name>
    <name type="common">Iberian lynx</name>
    <name type="synonym">Felis pardina</name>
    <dbReference type="NCBI Taxonomy" id="191816"/>
    <lineage>
        <taxon>Eukaryota</taxon>
        <taxon>Metazoa</taxon>
        <taxon>Chordata</taxon>
        <taxon>Craniata</taxon>
        <taxon>Vertebrata</taxon>
        <taxon>Euteleostomi</taxon>
        <taxon>Mammalia</taxon>
        <taxon>Eutheria</taxon>
        <taxon>Laurasiatheria</taxon>
        <taxon>Carnivora</taxon>
        <taxon>Feliformia</taxon>
        <taxon>Felidae</taxon>
        <taxon>Felinae</taxon>
        <taxon>Lynx</taxon>
    </lineage>
</organism>
<evidence type="ECO:0000256" key="10">
    <source>
        <dbReference type="ARBA" id="ARBA00069303"/>
    </source>
</evidence>
<evidence type="ECO:0000313" key="16">
    <source>
        <dbReference type="Proteomes" id="UP000386466"/>
    </source>
</evidence>
<feature type="transmembrane region" description="Helical" evidence="12">
    <location>
        <begin position="1022"/>
        <end position="1042"/>
    </location>
</feature>
<keyword evidence="16" id="KW-1185">Reference proteome</keyword>
<evidence type="ECO:0000256" key="7">
    <source>
        <dbReference type="ARBA" id="ARBA00023170"/>
    </source>
</evidence>
<dbReference type="InterPro" id="IPR039465">
    <property type="entry name" value="IL-17_rcpt-like"/>
</dbReference>
<evidence type="ECO:0000256" key="13">
    <source>
        <dbReference type="SAM" id="SignalP"/>
    </source>
</evidence>
<dbReference type="GO" id="GO:0030368">
    <property type="term" value="F:interleukin-17 receptor activity"/>
    <property type="evidence" value="ECO:0007669"/>
    <property type="project" value="InterPro"/>
</dbReference>
<evidence type="ECO:0000313" key="15">
    <source>
        <dbReference type="EMBL" id="VFV19980.1"/>
    </source>
</evidence>
<keyword evidence="8" id="KW-0325">Glycoprotein</keyword>
<name>A0A485MGH8_LYNPA</name>
<proteinExistence type="predicted"/>
<dbReference type="Proteomes" id="UP000386466">
    <property type="component" value="Unassembled WGS sequence"/>
</dbReference>
<protein>
    <recommendedName>
        <fullName evidence="10">Interleukin-17 receptor E</fullName>
    </recommendedName>
</protein>